<dbReference type="InterPro" id="IPR039329">
    <property type="entry name" value="SIAE"/>
</dbReference>
<dbReference type="RefSeq" id="WP_093008823.1">
    <property type="nucleotide sequence ID" value="NZ_FOXV01000001.1"/>
</dbReference>
<dbReference type="Pfam" id="PF19077">
    <property type="entry name" value="Big_13"/>
    <property type="match status" value="3"/>
</dbReference>
<evidence type="ECO:0000259" key="1">
    <source>
        <dbReference type="Pfam" id="PF17936"/>
    </source>
</evidence>
<feature type="domain" description="Bacterial Ig-like" evidence="2">
    <location>
        <begin position="315"/>
        <end position="384"/>
    </location>
</feature>
<dbReference type="Gene3D" id="2.60.40.10">
    <property type="entry name" value="Immunoglobulins"/>
    <property type="match status" value="7"/>
</dbReference>
<dbReference type="NCBIfam" id="NF033510">
    <property type="entry name" value="Ca_tandemer"/>
    <property type="match status" value="7"/>
</dbReference>
<accession>A0A1I5UNH6</accession>
<dbReference type="GO" id="GO:0005975">
    <property type="term" value="P:carbohydrate metabolic process"/>
    <property type="evidence" value="ECO:0007669"/>
    <property type="project" value="TreeGrafter"/>
</dbReference>
<sequence length="1064" mass="106509">MQAIDFAVRTPAGDVQFDAATVNGDLFAIEAQPGHSISLNLEPSSLRGYTREGGDLLITLSDGRVILIEDYFEVEGARLFLSANGRISEVVLTDAGDGVLLATYGVEETFGKWSPHDELIFLDDDGLTASDTGYAALGDAEDGEVSMLATGLLGTTLASGTGAAAAAAGGAALIGAGVIGGGDDGGSGGGGDNGPTRIEPAIDDAGTSATIYGDAEQTITVSGVAEPGSTIAVTVGETTLETVSNEGGTWSVAFEGDDFPADGNYTVTAVVTEADGAVTDLTGATYDIDVTPPEVDIQNGTSSPINAEVHEGGVTLSGNVEEGSTVVVTINGTDYDATVADGTWSATFDETVFPEGEYSQEVTVTATDAAGNSSSVTGTVVIDTVTSVTADTDSVGGDGTVNGSEAAGGVNLTGTAEPGSSVDVTLGGVTLPATVDGDGNWTVTYPASDLPQGETVLDMTAVSTDQAGNTATATGSVAVDTLVSNFAFTSQAGGADSTINAEEAAQGLTVTGTTEPGATVTVTFAGVTRAANVAADGSWSVDYAAGEIPSGTGAYQISASSTDRAGNTDTITQDVRIDTDAGSLTISAAPVEGDDVVNAAEASDGVTLTGTSEPGQSVTVTMAGVSMNVITGPNGVWTANYAPGQIAAGTYTAEITATITDSAGNTLTRTDSVRVDTEVQNFGVSAAPVEGDGVVNAAEMADGVVLSGTTEPGSTVTVTIGGVTRTANVDGNGNWSANFGPGTVASGTYGASATIVATDMAGNTSETSTQFQVDTEVETLGFSPSPVAGDDVVNAAEAAQGLTLTGQVEPGSTVLVTLNGVTHAASVDAGGNWNVDFAAAELPSGELSQDVTIAATDAAGNTRSETRALAFDTEASDAPEVTDYTRNHSGLTGVSLESTDDAIYIGHLDDAGGVEEVGYDSFDVPNRGETSYFFNETVPDGSHLVVTVTDEAGNTAGTFHVVDDPATNQVGMTDALAGQLGAFEIETIDLQFAEDTQLTLTEAQITALAQGTDELTITGGVDDTVTITGAQAAGQVTENGETFNVYSLGDAVVKIEDDITNVVI</sequence>
<dbReference type="PANTHER" id="PTHR22901">
    <property type="entry name" value="SIALATE O-ACETYLESTERASE"/>
    <property type="match status" value="1"/>
</dbReference>
<evidence type="ECO:0000313" key="4">
    <source>
        <dbReference type="Proteomes" id="UP000243106"/>
    </source>
</evidence>
<feature type="domain" description="Bacterial Ig-like" evidence="2">
    <location>
        <begin position="411"/>
        <end position="481"/>
    </location>
</feature>
<dbReference type="InterPro" id="IPR041498">
    <property type="entry name" value="Big_6"/>
</dbReference>
<gene>
    <name evidence="3" type="ORF">SAMN05421853_10179</name>
</gene>
<organism evidence="3 4">
    <name type="scientific">Roseivivax halotolerans</name>
    <dbReference type="NCBI Taxonomy" id="93684"/>
    <lineage>
        <taxon>Bacteria</taxon>
        <taxon>Pseudomonadati</taxon>
        <taxon>Pseudomonadota</taxon>
        <taxon>Alphaproteobacteria</taxon>
        <taxon>Rhodobacterales</taxon>
        <taxon>Roseobacteraceae</taxon>
        <taxon>Roseivivax</taxon>
    </lineage>
</organism>
<protein>
    <submittedName>
        <fullName evidence="3">Ig-like domain (Group 3)</fullName>
    </submittedName>
</protein>
<dbReference type="EMBL" id="FOXV01000001">
    <property type="protein sequence ID" value="SFP96805.1"/>
    <property type="molecule type" value="Genomic_DNA"/>
</dbReference>
<dbReference type="Pfam" id="PF17936">
    <property type="entry name" value="Big_6"/>
    <property type="match status" value="1"/>
</dbReference>
<keyword evidence="4" id="KW-1185">Reference proteome</keyword>
<evidence type="ECO:0000259" key="2">
    <source>
        <dbReference type="Pfam" id="PF19077"/>
    </source>
</evidence>
<dbReference type="InterPro" id="IPR013783">
    <property type="entry name" value="Ig-like_fold"/>
</dbReference>
<feature type="domain" description="Bacterial Ig" evidence="1">
    <location>
        <begin position="794"/>
        <end position="868"/>
    </location>
</feature>
<evidence type="ECO:0000313" key="3">
    <source>
        <dbReference type="EMBL" id="SFP96805.1"/>
    </source>
</evidence>
<feature type="domain" description="Bacterial Ig-like" evidence="2">
    <location>
        <begin position="706"/>
        <end position="775"/>
    </location>
</feature>
<dbReference type="GO" id="GO:0001681">
    <property type="term" value="F:sialate O-acetylesterase activity"/>
    <property type="evidence" value="ECO:0007669"/>
    <property type="project" value="InterPro"/>
</dbReference>
<dbReference type="InterPro" id="IPR044016">
    <property type="entry name" value="Big_13"/>
</dbReference>
<name>A0A1I5UNH6_9RHOB</name>
<dbReference type="PANTHER" id="PTHR22901:SF0">
    <property type="entry name" value="SIALATE O-ACETYLESTERASE"/>
    <property type="match status" value="1"/>
</dbReference>
<dbReference type="Proteomes" id="UP000243106">
    <property type="component" value="Unassembled WGS sequence"/>
</dbReference>
<dbReference type="AlphaFoldDB" id="A0A1I5UNH6"/>
<proteinExistence type="predicted"/>
<reference evidence="4" key="1">
    <citation type="submission" date="2016-10" db="EMBL/GenBank/DDBJ databases">
        <authorList>
            <person name="Varghese N."/>
            <person name="Submissions S."/>
        </authorList>
    </citation>
    <scope>NUCLEOTIDE SEQUENCE [LARGE SCALE GENOMIC DNA]</scope>
    <source>
        <strain evidence="4">JCM 10271</strain>
    </source>
</reference>
<dbReference type="STRING" id="93684.SAMN05421853_10179"/>